<dbReference type="PROSITE" id="PS51379">
    <property type="entry name" value="4FE4S_FER_2"/>
    <property type="match status" value="2"/>
</dbReference>
<evidence type="ECO:0000313" key="2">
    <source>
        <dbReference type="EMBL" id="MDJ1479179.1"/>
    </source>
</evidence>
<name>A0AAE3U707_9BACT</name>
<dbReference type="SUPFAM" id="SSF54862">
    <property type="entry name" value="4Fe-4S ferredoxins"/>
    <property type="match status" value="1"/>
</dbReference>
<reference evidence="2" key="1">
    <citation type="submission" date="2023-05" db="EMBL/GenBank/DDBJ databases">
        <authorList>
            <person name="Zhang X."/>
        </authorList>
    </citation>
    <scope>NUCLEOTIDE SEQUENCE</scope>
    <source>
        <strain evidence="2">YF14B1</strain>
    </source>
</reference>
<organism evidence="2 3">
    <name type="scientific">Xanthocytophaga flava</name>
    <dbReference type="NCBI Taxonomy" id="3048013"/>
    <lineage>
        <taxon>Bacteria</taxon>
        <taxon>Pseudomonadati</taxon>
        <taxon>Bacteroidota</taxon>
        <taxon>Cytophagia</taxon>
        <taxon>Cytophagales</taxon>
        <taxon>Rhodocytophagaceae</taxon>
        <taxon>Xanthocytophaga</taxon>
    </lineage>
</organism>
<dbReference type="PANTHER" id="PTHR42783">
    <property type="entry name" value="GLUTAMATE SYNTHASE [NADPH] SMALL CHAIN"/>
    <property type="match status" value="1"/>
</dbReference>
<feature type="domain" description="4Fe-4S ferredoxin-type" evidence="1">
    <location>
        <begin position="840"/>
        <end position="871"/>
    </location>
</feature>
<dbReference type="PANTHER" id="PTHR42783:SF3">
    <property type="entry name" value="GLUTAMATE SYNTHASE [NADPH] SMALL CHAIN-RELATED"/>
    <property type="match status" value="1"/>
</dbReference>
<accession>A0AAE3U707</accession>
<evidence type="ECO:0000313" key="3">
    <source>
        <dbReference type="Proteomes" id="UP001241110"/>
    </source>
</evidence>
<dbReference type="InterPro" id="IPR017896">
    <property type="entry name" value="4Fe4S_Fe-S-bd"/>
</dbReference>
<dbReference type="AlphaFoldDB" id="A0AAE3U707"/>
<dbReference type="Gene3D" id="3.40.50.740">
    <property type="match status" value="1"/>
</dbReference>
<dbReference type="RefSeq" id="WP_313975150.1">
    <property type="nucleotide sequence ID" value="NZ_JASJOS010000001.1"/>
</dbReference>
<dbReference type="Proteomes" id="UP001241110">
    <property type="component" value="Unassembled WGS sequence"/>
</dbReference>
<dbReference type="Pfam" id="PF12797">
    <property type="entry name" value="Fer4_2"/>
    <property type="match status" value="1"/>
</dbReference>
<proteinExistence type="predicted"/>
<protein>
    <submittedName>
        <fullName evidence="2">TAT-variant-translocated molybdopterin oxidoreductase</fullName>
    </submittedName>
</protein>
<gene>
    <name evidence="2" type="ORF">QNI16_01710</name>
</gene>
<dbReference type="Pfam" id="PF13247">
    <property type="entry name" value="Fer4_11"/>
    <property type="match status" value="1"/>
</dbReference>
<dbReference type="SUPFAM" id="SSF53706">
    <property type="entry name" value="Formate dehydrogenase/DMSO reductase, domains 1-3"/>
    <property type="match status" value="1"/>
</dbReference>
<dbReference type="Gene3D" id="3.30.2070.10">
    <property type="entry name" value="Formate dehydrogenase/DMSO reductase"/>
    <property type="match status" value="1"/>
</dbReference>
<sequence>MEGNNKVYWKGLEELSNDIHFVKNAEREFPEGTPLPGTEAAANADIMPASRRDFLKVMGFGMAAVTLAACEAPVKKAIPYLNKPEEIEASIANYYASTYVDTDGDYNSVLVKTREGRPIKIEPNPLSGVTPAGTSARAQASLLSLYDLERLKGPFNGKEKKATDWKSVDAAIGQQLQQVASSGKAIRIVSSTIISPSTKAAIKEFIAKYPTAQHVTYDANSSAGILNANQTSFGKAVLPFYNFDKAEVIVGIGNADFLGTSPGSTTYSALYAKTRKLGKDKKKMSRHYQFESTLSSTGANADYRTPIKSSQEGLVAANLYNKIAKKLGAAPVSAPALDVKGLDDAANELASAKSAGVVVAGSNDPNVQTIVNAINNLLGSYNTIIDLNAPLTLKAGDDTAMANFAKELSQGQVGAVFFYNANPVYDYPTGKQFGEDLKKASLKVSFSDRMDETTSLCDYVCPDHNFLEAWNDAEPRTGYFSLGQPTINPIFQTRAAQQSLLAWAGNTVEYDKFIQSYWRTNLFSLQSKYSSFKEFWIHVLHDGVFEPKNAPVAAVSFAGDVNAAAAAVGKAGNNGIELVLYQKIGIGNGAMANNPWLQELPDPISRACWDNYLTVSHKMASELGLTQSEEDGNDLVTVEIPGKPAITLPALIQPGQAEGTVGLALGYGREKAGKAANNVGVNAYPFASVSALGVGYVVNGVKVTKAGEKRKIAQVQTHHTIMARPIVQEAKLSEYQKKANAGRFMPKVATSEGKKKATDISLWHGHKYQNHSWGMVIDLNSCTGCGSCVVACTVENNVPVVGRQEVINRREMHWLRIDRYYSSDAPKDDVKALEEASANPEVVFQPMLCQHCNNAPCETVCPVLATTHSSEGLNQMTYNRCFGTRYCANNCPYKVRRFNWFNYTNDERFSDVNYMSQTDLGKMVLNPDVTVRTRGVMEKCSMCVQRIQEGKLNAKKERRRPVDGEIAMACESACSTGAILFGDMNDPESRISKLIAEETEGRMFQVLEEINTRPQVSYLTKIRNKA</sequence>
<dbReference type="NCBIfam" id="TIGR04519">
    <property type="entry name" value="MoCo_extend_TAT"/>
    <property type="match status" value="1"/>
</dbReference>
<dbReference type="CDD" id="cd02784">
    <property type="entry name" value="MopB_CT_PHLH"/>
    <property type="match status" value="1"/>
</dbReference>
<comment type="caution">
    <text evidence="2">The sequence shown here is derived from an EMBL/GenBank/DDBJ whole genome shotgun (WGS) entry which is preliminary data.</text>
</comment>
<evidence type="ECO:0000259" key="1">
    <source>
        <dbReference type="PROSITE" id="PS51379"/>
    </source>
</evidence>
<dbReference type="EMBL" id="JASJOS010000001">
    <property type="protein sequence ID" value="MDJ1479179.1"/>
    <property type="molecule type" value="Genomic_DNA"/>
</dbReference>
<feature type="domain" description="4Fe-4S ferredoxin-type" evidence="1">
    <location>
        <begin position="773"/>
        <end position="803"/>
    </location>
</feature>
<dbReference type="InterPro" id="IPR030948">
    <property type="entry name" value="TAT_var_transloc_signal_dom"/>
</dbReference>
<dbReference type="CDD" id="cd10551">
    <property type="entry name" value="PsrB"/>
    <property type="match status" value="1"/>
</dbReference>
<dbReference type="Gene3D" id="3.30.70.20">
    <property type="match status" value="2"/>
</dbReference>